<keyword evidence="6 16" id="KW-0679">Respiratory chain</keyword>
<evidence type="ECO:0000256" key="2">
    <source>
        <dbReference type="ARBA" id="ARBA00004448"/>
    </source>
</evidence>
<dbReference type="InterPro" id="IPR036150">
    <property type="entry name" value="Cyt_b/b6_C_sf"/>
</dbReference>
<dbReference type="GO" id="GO:0016491">
    <property type="term" value="F:oxidoreductase activity"/>
    <property type="evidence" value="ECO:0007669"/>
    <property type="project" value="UniProtKB-UniRule"/>
</dbReference>
<evidence type="ECO:0000256" key="9">
    <source>
        <dbReference type="ARBA" id="ARBA00022792"/>
    </source>
</evidence>
<feature type="transmembrane region" description="Helical" evidence="16">
    <location>
        <begin position="221"/>
        <end position="237"/>
    </location>
</feature>
<feature type="transmembrane region" description="Helical" evidence="16">
    <location>
        <begin position="20"/>
        <end position="47"/>
    </location>
</feature>
<evidence type="ECO:0000256" key="4">
    <source>
        <dbReference type="ARBA" id="ARBA00022448"/>
    </source>
</evidence>
<feature type="transmembrane region" description="Helical" evidence="16">
    <location>
        <begin position="131"/>
        <end position="152"/>
    </location>
</feature>
<feature type="transmembrane region" description="Helical" evidence="16">
    <location>
        <begin position="172"/>
        <end position="191"/>
    </location>
</feature>
<dbReference type="InterPro" id="IPR016174">
    <property type="entry name" value="Di-haem_cyt_TM"/>
</dbReference>
<gene>
    <name evidence="19" type="primary">cob</name>
</gene>
<dbReference type="Pfam" id="PF00032">
    <property type="entry name" value="Cytochrom_B_C"/>
    <property type="match status" value="1"/>
</dbReference>
<dbReference type="PROSITE" id="PS51002">
    <property type="entry name" value="CYTB_NTER"/>
    <property type="match status" value="1"/>
</dbReference>
<organism evidence="19">
    <name type="scientific">Taenia crassiceps</name>
    <dbReference type="NCBI Taxonomy" id="6207"/>
    <lineage>
        <taxon>Eukaryota</taxon>
        <taxon>Metazoa</taxon>
        <taxon>Spiralia</taxon>
        <taxon>Lophotrochozoa</taxon>
        <taxon>Platyhelminthes</taxon>
        <taxon>Cestoda</taxon>
        <taxon>Eucestoda</taxon>
        <taxon>Cyclophyllidea</taxon>
        <taxon>Taeniidae</taxon>
        <taxon>Taenia</taxon>
    </lineage>
</organism>
<evidence type="ECO:0000256" key="6">
    <source>
        <dbReference type="ARBA" id="ARBA00022660"/>
    </source>
</evidence>
<keyword evidence="15 16" id="KW-0472">Membrane</keyword>
<keyword evidence="8 16" id="KW-0479">Metal-binding</keyword>
<evidence type="ECO:0000256" key="3">
    <source>
        <dbReference type="ARBA" id="ARBA00013531"/>
    </source>
</evidence>
<keyword evidence="9" id="KW-0999">Mitochondrion inner membrane</keyword>
<evidence type="ECO:0000259" key="17">
    <source>
        <dbReference type="PROSITE" id="PS51002"/>
    </source>
</evidence>
<proteinExistence type="inferred from homology"/>
<dbReference type="InterPro" id="IPR005798">
    <property type="entry name" value="Cyt_b/b6_C"/>
</dbReference>
<dbReference type="PANTHER" id="PTHR19271:SF16">
    <property type="entry name" value="CYTOCHROME B"/>
    <property type="match status" value="1"/>
</dbReference>
<keyword evidence="13" id="KW-0830">Ubiquinone</keyword>
<keyword evidence="5 16" id="KW-0349">Heme</keyword>
<feature type="domain" description="Cytochrome b/b6 C-terminal region profile" evidence="18">
    <location>
        <begin position="202"/>
        <end position="357"/>
    </location>
</feature>
<feature type="transmembrane region" description="Helical" evidence="16">
    <location>
        <begin position="68"/>
        <end position="90"/>
    </location>
</feature>
<accession>Q9B8W9</accession>
<keyword evidence="10 16" id="KW-0249">Electron transport</keyword>
<dbReference type="GO" id="GO:0006122">
    <property type="term" value="P:mitochondrial electron transport, ubiquinol to cytochrome c"/>
    <property type="evidence" value="ECO:0007669"/>
    <property type="project" value="TreeGrafter"/>
</dbReference>
<feature type="domain" description="Cytochrome b/b6 N-terminal region profile" evidence="17">
    <location>
        <begin position="1"/>
        <end position="200"/>
    </location>
</feature>
<dbReference type="SUPFAM" id="SSF81648">
    <property type="entry name" value="a domain/subunit of cytochrome bc1 complex (Ubiquinol-cytochrome c reductase)"/>
    <property type="match status" value="1"/>
</dbReference>
<comment type="subcellular location">
    <subcellularLocation>
        <location evidence="2">Mitochondrion inner membrane</location>
        <topology evidence="2">Multi-pass membrane protein</topology>
    </subcellularLocation>
</comment>
<evidence type="ECO:0000256" key="8">
    <source>
        <dbReference type="ARBA" id="ARBA00022723"/>
    </source>
</evidence>
<dbReference type="PROSITE" id="PS51003">
    <property type="entry name" value="CYTB_CTER"/>
    <property type="match status" value="1"/>
</dbReference>
<dbReference type="PANTHER" id="PTHR19271">
    <property type="entry name" value="CYTOCHROME B"/>
    <property type="match status" value="1"/>
</dbReference>
<dbReference type="Pfam" id="PF00033">
    <property type="entry name" value="Cytochrome_B"/>
    <property type="match status" value="1"/>
</dbReference>
<comment type="similarity">
    <text evidence="16">Belongs to the cytochrome b family.</text>
</comment>
<keyword evidence="14 16" id="KW-0496">Mitochondrion</keyword>
<dbReference type="SUPFAM" id="SSF81342">
    <property type="entry name" value="Transmembrane di-heme cytochromes"/>
    <property type="match status" value="1"/>
</dbReference>
<dbReference type="GO" id="GO:0005743">
    <property type="term" value="C:mitochondrial inner membrane"/>
    <property type="evidence" value="ECO:0007669"/>
    <property type="project" value="UniProtKB-SubCell"/>
</dbReference>
<evidence type="ECO:0000256" key="12">
    <source>
        <dbReference type="ARBA" id="ARBA00023004"/>
    </source>
</evidence>
<evidence type="ECO:0000259" key="18">
    <source>
        <dbReference type="PROSITE" id="PS51003"/>
    </source>
</evidence>
<keyword evidence="11 16" id="KW-1133">Transmembrane helix</keyword>
<keyword evidence="7 16" id="KW-0812">Transmembrane</keyword>
<dbReference type="InterPro" id="IPR005797">
    <property type="entry name" value="Cyt_b/b6_N"/>
</dbReference>
<evidence type="ECO:0000313" key="19">
    <source>
        <dbReference type="EMBL" id="AAG13170.2"/>
    </source>
</evidence>
<feature type="transmembrane region" description="Helical" evidence="16">
    <location>
        <begin position="102"/>
        <end position="124"/>
    </location>
</feature>
<dbReference type="InterPro" id="IPR027387">
    <property type="entry name" value="Cytb/b6-like_sf"/>
</dbReference>
<evidence type="ECO:0000256" key="15">
    <source>
        <dbReference type="ARBA" id="ARBA00023136"/>
    </source>
</evidence>
<evidence type="ECO:0000256" key="11">
    <source>
        <dbReference type="ARBA" id="ARBA00022989"/>
    </source>
</evidence>
<keyword evidence="4 16" id="KW-0813">Transport</keyword>
<feature type="transmembrane region" description="Helical" evidence="16">
    <location>
        <begin position="306"/>
        <end position="326"/>
    </location>
</feature>
<evidence type="ECO:0000256" key="7">
    <source>
        <dbReference type="ARBA" id="ARBA00022692"/>
    </source>
</evidence>
<dbReference type="AlphaFoldDB" id="Q9B8W9"/>
<dbReference type="EMBL" id="AF216699">
    <property type="protein sequence ID" value="AAG13170.2"/>
    <property type="molecule type" value="Genomic_DNA"/>
</dbReference>
<feature type="transmembrane region" description="Helical" evidence="16">
    <location>
        <begin position="332"/>
        <end position="352"/>
    </location>
</feature>
<geneLocation type="mitochondrion" evidence="19"/>
<reference evidence="19" key="1">
    <citation type="journal article" date="2000" name="Mol. Biol. Evol.">
        <title>Phylogenies inferred from mitochondrial gene orders-a cautionary tale from the parasitic flatworms.</title>
        <authorList>
            <person name="Le T.H."/>
            <person name="Blair D."/>
            <person name="Agatsuma T."/>
            <person name="Humair P.F."/>
            <person name="Campbell N.J."/>
            <person name="Iwagami M."/>
            <person name="Littlewood D.T."/>
            <person name="Peacock B."/>
            <person name="Johnston D.A."/>
            <person name="Bartley J."/>
            <person name="Rollinson D."/>
            <person name="Herniou E.A."/>
            <person name="Zarlenga D.S."/>
            <person name="McManus D.P."/>
        </authorList>
    </citation>
    <scope>NUCLEOTIDE SEQUENCE</scope>
    <source>
        <strain evidence="19">American</strain>
    </source>
</reference>
<dbReference type="GO" id="GO:0046872">
    <property type="term" value="F:metal ion binding"/>
    <property type="evidence" value="ECO:0007669"/>
    <property type="project" value="UniProtKB-UniRule"/>
</dbReference>
<protein>
    <recommendedName>
        <fullName evidence="3 16">Cytochrome b</fullName>
    </recommendedName>
</protein>
<dbReference type="GO" id="GO:0008121">
    <property type="term" value="F:quinol-cytochrome-c reductase activity"/>
    <property type="evidence" value="ECO:0007669"/>
    <property type="project" value="TreeGrafter"/>
</dbReference>
<evidence type="ECO:0000256" key="13">
    <source>
        <dbReference type="ARBA" id="ARBA00023075"/>
    </source>
</evidence>
<comment type="cofactor">
    <cofactor evidence="16">
        <name>heme b</name>
        <dbReference type="ChEBI" id="CHEBI:60344"/>
    </cofactor>
    <text evidence="16">Binds 2 heme groups non-covalently.</text>
</comment>
<evidence type="ECO:0000256" key="10">
    <source>
        <dbReference type="ARBA" id="ARBA00022982"/>
    </source>
</evidence>
<name>Q9B8W9_9CEST</name>
<evidence type="ECO:0000256" key="16">
    <source>
        <dbReference type="RuleBase" id="RU362117"/>
    </source>
</evidence>
<feature type="transmembrane region" description="Helical" evidence="16">
    <location>
        <begin position="264"/>
        <end position="294"/>
    </location>
</feature>
<dbReference type="Gene3D" id="1.20.810.10">
    <property type="entry name" value="Cytochrome Bc1 Complex, Chain C"/>
    <property type="match status" value="1"/>
</dbReference>
<evidence type="ECO:0000256" key="14">
    <source>
        <dbReference type="ARBA" id="ARBA00023128"/>
    </source>
</evidence>
<sequence>MVILIRRNLIDLPINYSVSYYWSVGFVLSMFMIIQILTGVLLSFLYIGDYNNSFFMVMSLSNDSFFIWCLRYWHIIGVNLLFILIFVHMLRSLYYSGYNKKGVWNVGFLLYLLLMGEAFTGYILPWHQMSYWAATVLTSIIESLPFVGPSLYSYVVGGFSVSGVTLIRVLSVHIWLGFIILGLMVIHMYYLHKKGSSNPLYSFYYSGDVVYFHSYFTIKDFFLFMVFGSFVIVWLFLNPDLLLDIESYLEADPLSTPVSIKPEWYFLAFYTILRCIGSKIGGIVLILSFLFFLWVPTNGGSSVYSLVRQVIFWFIISLFVSLTYLGGCHPEYPYLIVGQLFSVFLVMLMFIYKVFSL</sequence>
<evidence type="ECO:0000256" key="5">
    <source>
        <dbReference type="ARBA" id="ARBA00022617"/>
    </source>
</evidence>
<evidence type="ECO:0000256" key="1">
    <source>
        <dbReference type="ARBA" id="ARBA00002566"/>
    </source>
</evidence>
<comment type="function">
    <text evidence="1 16">Component of the ubiquinol-cytochrome c reductase complex (complex III or cytochrome b-c1 complex) that is part of the mitochondrial respiratory chain. The b-c1 complex mediates electron transfer from ubiquinol to cytochrome c. Contributes to the generation of a proton gradient across the mitochondrial membrane that is then used for ATP synthesis.</text>
</comment>
<keyword evidence="12 16" id="KW-0408">Iron</keyword>